<gene>
    <name evidence="3" type="ORF">ARALYDRAFT_916062</name>
</gene>
<keyword evidence="1" id="KW-0472">Membrane</keyword>
<name>D7MIV3_ARALL</name>
<dbReference type="InterPro" id="IPR001841">
    <property type="entry name" value="Znf_RING"/>
</dbReference>
<evidence type="ECO:0000313" key="3">
    <source>
        <dbReference type="EMBL" id="EFH44854.1"/>
    </source>
</evidence>
<dbReference type="eggNOG" id="KOG0800">
    <property type="taxonomic scope" value="Eukaryota"/>
</dbReference>
<keyword evidence="4" id="KW-1185">Reference proteome</keyword>
<dbReference type="InterPro" id="IPR013083">
    <property type="entry name" value="Znf_RING/FYVE/PHD"/>
</dbReference>
<sequence>MIESMPLLDLLSIMFFPWAIVLSFFILYICIIFYNKYIQPPTELALETHQNSHPSLPPLPLPQPLPQQDIETGHLAPLQSQLEYKTGYRARIEEMEFKDIEKEGFDEICCSICLEELKDGHEIIRIKKCKHVFHRYQVTQITSHVC</sequence>
<dbReference type="KEGG" id="aly:9304667"/>
<feature type="domain" description="RING-type" evidence="2">
    <location>
        <begin position="110"/>
        <end position="134"/>
    </location>
</feature>
<accession>D7MIV3</accession>
<keyword evidence="1" id="KW-1133">Transmembrane helix</keyword>
<evidence type="ECO:0000259" key="2">
    <source>
        <dbReference type="Pfam" id="PF17123"/>
    </source>
</evidence>
<dbReference type="AlphaFoldDB" id="D7MIV3"/>
<dbReference type="Pfam" id="PF17123">
    <property type="entry name" value="zf-RING_11"/>
    <property type="match status" value="1"/>
</dbReference>
<protein>
    <recommendedName>
        <fullName evidence="2">RING-type domain-containing protein</fullName>
    </recommendedName>
</protein>
<proteinExistence type="predicted"/>
<dbReference type="HOGENOM" id="CLU_148914_0_0_1"/>
<dbReference type="EMBL" id="GL348719">
    <property type="protein sequence ID" value="EFH44854.1"/>
    <property type="molecule type" value="Genomic_DNA"/>
</dbReference>
<reference evidence="4" key="1">
    <citation type="journal article" date="2011" name="Nat. Genet.">
        <title>The Arabidopsis lyrata genome sequence and the basis of rapid genome size change.</title>
        <authorList>
            <person name="Hu T.T."/>
            <person name="Pattyn P."/>
            <person name="Bakker E.G."/>
            <person name="Cao J."/>
            <person name="Cheng J.-F."/>
            <person name="Clark R.M."/>
            <person name="Fahlgren N."/>
            <person name="Fawcett J.A."/>
            <person name="Grimwood J."/>
            <person name="Gundlach H."/>
            <person name="Haberer G."/>
            <person name="Hollister J.D."/>
            <person name="Ossowski S."/>
            <person name="Ottilar R.P."/>
            <person name="Salamov A.A."/>
            <person name="Schneeberger K."/>
            <person name="Spannagl M."/>
            <person name="Wang X."/>
            <person name="Yang L."/>
            <person name="Nasrallah M.E."/>
            <person name="Bergelson J."/>
            <person name="Carrington J.C."/>
            <person name="Gaut B.S."/>
            <person name="Schmutz J."/>
            <person name="Mayer K.F.X."/>
            <person name="Van de Peer Y."/>
            <person name="Grigoriev I.V."/>
            <person name="Nordborg M."/>
            <person name="Weigel D."/>
            <person name="Guo Y.-L."/>
        </authorList>
    </citation>
    <scope>NUCLEOTIDE SEQUENCE [LARGE SCALE GENOMIC DNA]</scope>
    <source>
        <strain evidence="4">cv. MN47</strain>
    </source>
</reference>
<dbReference type="SUPFAM" id="SSF57850">
    <property type="entry name" value="RING/U-box"/>
    <property type="match status" value="1"/>
</dbReference>
<dbReference type="OrthoDB" id="9984778at2759"/>
<dbReference type="Proteomes" id="UP000008694">
    <property type="component" value="Unassembled WGS sequence"/>
</dbReference>
<keyword evidence="1" id="KW-0812">Transmembrane</keyword>
<dbReference type="Gramene" id="scaffold_703804.1">
    <property type="protein sequence ID" value="scaffold_703804.1"/>
    <property type="gene ID" value="scaffold_703804.1"/>
</dbReference>
<evidence type="ECO:0000313" key="4">
    <source>
        <dbReference type="Proteomes" id="UP000008694"/>
    </source>
</evidence>
<organism evidence="4">
    <name type="scientific">Arabidopsis lyrata subsp. lyrata</name>
    <name type="common">Lyre-leaved rock-cress</name>
    <dbReference type="NCBI Taxonomy" id="81972"/>
    <lineage>
        <taxon>Eukaryota</taxon>
        <taxon>Viridiplantae</taxon>
        <taxon>Streptophyta</taxon>
        <taxon>Embryophyta</taxon>
        <taxon>Tracheophyta</taxon>
        <taxon>Spermatophyta</taxon>
        <taxon>Magnoliopsida</taxon>
        <taxon>eudicotyledons</taxon>
        <taxon>Gunneridae</taxon>
        <taxon>Pentapetalae</taxon>
        <taxon>rosids</taxon>
        <taxon>malvids</taxon>
        <taxon>Brassicales</taxon>
        <taxon>Brassicaceae</taxon>
        <taxon>Camelineae</taxon>
        <taxon>Arabidopsis</taxon>
    </lineage>
</organism>
<dbReference type="Gene3D" id="3.30.40.10">
    <property type="entry name" value="Zinc/RING finger domain, C3HC4 (zinc finger)"/>
    <property type="match status" value="1"/>
</dbReference>
<evidence type="ECO:0000256" key="1">
    <source>
        <dbReference type="SAM" id="Phobius"/>
    </source>
</evidence>
<feature type="transmembrane region" description="Helical" evidence="1">
    <location>
        <begin position="15"/>
        <end position="34"/>
    </location>
</feature>